<evidence type="ECO:0000313" key="2">
    <source>
        <dbReference type="Proteomes" id="UP000251960"/>
    </source>
</evidence>
<accession>A0A3L6F6J6</accession>
<dbReference type="EMBL" id="NCVQ01000005">
    <property type="protein sequence ID" value="PWZ28892.1"/>
    <property type="molecule type" value="Genomic_DNA"/>
</dbReference>
<comment type="caution">
    <text evidence="1">The sequence shown here is derived from an EMBL/GenBank/DDBJ whole genome shotgun (WGS) entry which is preliminary data.</text>
</comment>
<evidence type="ECO:0000313" key="1">
    <source>
        <dbReference type="EMBL" id="PWZ28892.1"/>
    </source>
</evidence>
<feature type="non-terminal residue" evidence="1">
    <location>
        <position position="1"/>
    </location>
</feature>
<protein>
    <submittedName>
        <fullName evidence="1">Uncharacterized protein</fullName>
    </submittedName>
</protein>
<proteinExistence type="predicted"/>
<name>A0A3L6F6J6_MAIZE</name>
<dbReference type="Proteomes" id="UP000251960">
    <property type="component" value="Chromosome 4"/>
</dbReference>
<organism evidence="1 2">
    <name type="scientific">Zea mays</name>
    <name type="common">Maize</name>
    <dbReference type="NCBI Taxonomy" id="4577"/>
    <lineage>
        <taxon>Eukaryota</taxon>
        <taxon>Viridiplantae</taxon>
        <taxon>Streptophyta</taxon>
        <taxon>Embryophyta</taxon>
        <taxon>Tracheophyta</taxon>
        <taxon>Spermatophyta</taxon>
        <taxon>Magnoliopsida</taxon>
        <taxon>Liliopsida</taxon>
        <taxon>Poales</taxon>
        <taxon>Poaceae</taxon>
        <taxon>PACMAD clade</taxon>
        <taxon>Panicoideae</taxon>
        <taxon>Andropogonodae</taxon>
        <taxon>Andropogoneae</taxon>
        <taxon>Tripsacinae</taxon>
        <taxon>Zea</taxon>
    </lineage>
</organism>
<gene>
    <name evidence="1" type="ORF">Zm00014a_042973</name>
</gene>
<sequence>LRRVKASGPLLNF</sequence>
<reference evidence="1 2" key="1">
    <citation type="journal article" date="2018" name="Nat. Genet.">
        <title>Extensive intraspecific gene order and gene structural variations between Mo17 and other maize genomes.</title>
        <authorList>
            <person name="Sun S."/>
            <person name="Zhou Y."/>
            <person name="Chen J."/>
            <person name="Shi J."/>
            <person name="Zhao H."/>
            <person name="Zhao H."/>
            <person name="Song W."/>
            <person name="Zhang M."/>
            <person name="Cui Y."/>
            <person name="Dong X."/>
            <person name="Liu H."/>
            <person name="Ma X."/>
            <person name="Jiao Y."/>
            <person name="Wang B."/>
            <person name="Wei X."/>
            <person name="Stein J.C."/>
            <person name="Glaubitz J.C."/>
            <person name="Lu F."/>
            <person name="Yu G."/>
            <person name="Liang C."/>
            <person name="Fengler K."/>
            <person name="Li B."/>
            <person name="Rafalski A."/>
            <person name="Schnable P.S."/>
            <person name="Ware D.H."/>
            <person name="Buckler E.S."/>
            <person name="Lai J."/>
        </authorList>
    </citation>
    <scope>NUCLEOTIDE SEQUENCE [LARGE SCALE GENOMIC DNA]</scope>
    <source>
        <strain evidence="2">cv. Missouri 17</strain>
        <tissue evidence="1">Seedling</tissue>
    </source>
</reference>